<dbReference type="Pfam" id="PF02367">
    <property type="entry name" value="TsaE"/>
    <property type="match status" value="1"/>
</dbReference>
<keyword evidence="8" id="KW-0067">ATP-binding</keyword>
<evidence type="ECO:0000256" key="9">
    <source>
        <dbReference type="ARBA" id="ARBA00022842"/>
    </source>
</evidence>
<comment type="similarity">
    <text evidence="2">Belongs to the TsaE family.</text>
</comment>
<sequence length="212" mass="21891">MSGPDMPLPPPAGGPVGVGGAGLVVEAPDADTMREVGRRLAGVLRAGDLVVLAGPLGAGKTVLVQGIAAGLGVAGAVTSPTFVIARVHVDGRVPLVHVDAYRLGGFVEVEDIDLDADIEESVTVVEWGSGLVEGLASTHLRVEIERPEDAMPLPLAGTTDAREVPDAGGRRVIRMVGSGGDWPQRMLSLLPSLPDAVTSPTSPRRWRDRAVP</sequence>
<keyword evidence="4" id="KW-0963">Cytoplasm</keyword>
<evidence type="ECO:0000256" key="4">
    <source>
        <dbReference type="ARBA" id="ARBA00022490"/>
    </source>
</evidence>
<comment type="subcellular location">
    <subcellularLocation>
        <location evidence="1">Cytoplasm</location>
    </subcellularLocation>
</comment>
<keyword evidence="6" id="KW-0479">Metal-binding</keyword>
<dbReference type="PANTHER" id="PTHR33540:SF2">
    <property type="entry name" value="TRNA THREONYLCARBAMOYLADENOSINE BIOSYNTHESIS PROTEIN TSAE"/>
    <property type="match status" value="1"/>
</dbReference>
<dbReference type="EMBL" id="FLUV01002383">
    <property type="protein sequence ID" value="SBW28596.1"/>
    <property type="molecule type" value="Genomic_DNA"/>
</dbReference>
<dbReference type="SUPFAM" id="SSF52540">
    <property type="entry name" value="P-loop containing nucleoside triphosphate hydrolases"/>
    <property type="match status" value="1"/>
</dbReference>
<keyword evidence="7" id="KW-0547">Nucleotide-binding</keyword>
<dbReference type="Proteomes" id="UP000199013">
    <property type="component" value="Unassembled WGS sequence"/>
</dbReference>
<evidence type="ECO:0000256" key="8">
    <source>
        <dbReference type="ARBA" id="ARBA00022840"/>
    </source>
</evidence>
<evidence type="ECO:0000256" key="1">
    <source>
        <dbReference type="ARBA" id="ARBA00004496"/>
    </source>
</evidence>
<accession>A0A1C3PFQ0</accession>
<evidence type="ECO:0000256" key="2">
    <source>
        <dbReference type="ARBA" id="ARBA00007599"/>
    </source>
</evidence>
<keyword evidence="5" id="KW-0819">tRNA processing</keyword>
<dbReference type="NCBIfam" id="TIGR00150">
    <property type="entry name" value="T6A_YjeE"/>
    <property type="match status" value="1"/>
</dbReference>
<evidence type="ECO:0000313" key="14">
    <source>
        <dbReference type="Proteomes" id="UP000199013"/>
    </source>
</evidence>
<evidence type="ECO:0000256" key="10">
    <source>
        <dbReference type="ARBA" id="ARBA00024908"/>
    </source>
</evidence>
<dbReference type="Gene3D" id="3.40.50.300">
    <property type="entry name" value="P-loop containing nucleotide triphosphate hydrolases"/>
    <property type="match status" value="1"/>
</dbReference>
<evidence type="ECO:0000256" key="6">
    <source>
        <dbReference type="ARBA" id="ARBA00022723"/>
    </source>
</evidence>
<feature type="region of interest" description="Disordered" evidence="12">
    <location>
        <begin position="192"/>
        <end position="212"/>
    </location>
</feature>
<evidence type="ECO:0000313" key="13">
    <source>
        <dbReference type="EMBL" id="SBW28596.1"/>
    </source>
</evidence>
<dbReference type="GO" id="GO:0002949">
    <property type="term" value="P:tRNA threonylcarbamoyladenosine modification"/>
    <property type="evidence" value="ECO:0007669"/>
    <property type="project" value="InterPro"/>
</dbReference>
<dbReference type="GO" id="GO:0005524">
    <property type="term" value="F:ATP binding"/>
    <property type="evidence" value="ECO:0007669"/>
    <property type="project" value="UniProtKB-KW"/>
</dbReference>
<name>A0A1C3PFQ0_9ACTN</name>
<dbReference type="InterPro" id="IPR003442">
    <property type="entry name" value="T6A_TsaE"/>
</dbReference>
<evidence type="ECO:0000256" key="3">
    <source>
        <dbReference type="ARBA" id="ARBA00019010"/>
    </source>
</evidence>
<reference evidence="14" key="1">
    <citation type="submission" date="2016-02" db="EMBL/GenBank/DDBJ databases">
        <authorList>
            <person name="Wibberg D."/>
        </authorList>
    </citation>
    <scope>NUCLEOTIDE SEQUENCE [LARGE SCALE GENOMIC DNA]</scope>
</reference>
<dbReference type="GO" id="GO:0005737">
    <property type="term" value="C:cytoplasm"/>
    <property type="evidence" value="ECO:0007669"/>
    <property type="project" value="UniProtKB-SubCell"/>
</dbReference>
<dbReference type="InterPro" id="IPR027417">
    <property type="entry name" value="P-loop_NTPase"/>
</dbReference>
<protein>
    <recommendedName>
        <fullName evidence="3">tRNA threonylcarbamoyladenosine biosynthesis protein TsaE</fullName>
    </recommendedName>
    <alternativeName>
        <fullName evidence="11">t(6)A37 threonylcarbamoyladenosine biosynthesis protein TsaE</fullName>
    </alternativeName>
</protein>
<evidence type="ECO:0000256" key="12">
    <source>
        <dbReference type="SAM" id="MobiDB-lite"/>
    </source>
</evidence>
<keyword evidence="14" id="KW-1185">Reference proteome</keyword>
<evidence type="ECO:0000256" key="11">
    <source>
        <dbReference type="ARBA" id="ARBA00032441"/>
    </source>
</evidence>
<dbReference type="GO" id="GO:0046872">
    <property type="term" value="F:metal ion binding"/>
    <property type="evidence" value="ECO:0007669"/>
    <property type="project" value="UniProtKB-KW"/>
</dbReference>
<dbReference type="PANTHER" id="PTHR33540">
    <property type="entry name" value="TRNA THREONYLCARBAMOYLADENOSINE BIOSYNTHESIS PROTEIN TSAE"/>
    <property type="match status" value="1"/>
</dbReference>
<organism evidence="13 14">
    <name type="scientific">Candidatus Protofrankia californiensis</name>
    <dbReference type="NCBI Taxonomy" id="1839754"/>
    <lineage>
        <taxon>Bacteria</taxon>
        <taxon>Bacillati</taxon>
        <taxon>Actinomycetota</taxon>
        <taxon>Actinomycetes</taxon>
        <taxon>Frankiales</taxon>
        <taxon>Frankiaceae</taxon>
        <taxon>Protofrankia</taxon>
    </lineage>
</organism>
<evidence type="ECO:0000256" key="7">
    <source>
        <dbReference type="ARBA" id="ARBA00022741"/>
    </source>
</evidence>
<gene>
    <name evidence="13" type="ORF">FDG2_5751</name>
</gene>
<dbReference type="AlphaFoldDB" id="A0A1C3PFQ0"/>
<comment type="function">
    <text evidence="10">Required for the formation of a threonylcarbamoyl group on adenosine at position 37 (t(6)A37) in tRNAs that read codons beginning with adenine. Is involved in the transfer of the threonylcarbamoyl moiety of threonylcarbamoyl-AMP (TC-AMP) to the N6 group of A37, together with TsaD and TsaB. TsaE seems to play an indirect role in the t(6)A biosynthesis pathway, possibly in regulating the core enzymatic function of TsaD.</text>
</comment>
<evidence type="ECO:0000256" key="5">
    <source>
        <dbReference type="ARBA" id="ARBA00022694"/>
    </source>
</evidence>
<keyword evidence="9" id="KW-0460">Magnesium</keyword>
<proteinExistence type="inferred from homology"/>